<reference evidence="2" key="1">
    <citation type="journal article" date="2010" name="Nat. Biotechnol.">
        <title>Draft genome sequence of the oilseed species Ricinus communis.</title>
        <authorList>
            <person name="Chan A.P."/>
            <person name="Crabtree J."/>
            <person name="Zhao Q."/>
            <person name="Lorenzi H."/>
            <person name="Orvis J."/>
            <person name="Puiu D."/>
            <person name="Melake-Berhan A."/>
            <person name="Jones K.M."/>
            <person name="Redman J."/>
            <person name="Chen G."/>
            <person name="Cahoon E.B."/>
            <person name="Gedil M."/>
            <person name="Stanke M."/>
            <person name="Haas B.J."/>
            <person name="Wortman J.R."/>
            <person name="Fraser-Liggett C.M."/>
            <person name="Ravel J."/>
            <person name="Rabinowicz P.D."/>
        </authorList>
    </citation>
    <scope>NUCLEOTIDE SEQUENCE [LARGE SCALE GENOMIC DNA]</scope>
    <source>
        <strain evidence="2">cv. Hale</strain>
    </source>
</reference>
<evidence type="ECO:0000313" key="2">
    <source>
        <dbReference type="Proteomes" id="UP000008311"/>
    </source>
</evidence>
<proteinExistence type="predicted"/>
<accession>B9TQT1</accession>
<protein>
    <submittedName>
        <fullName evidence="1">Uncharacterized protein</fullName>
    </submittedName>
</protein>
<organism evidence="1 2">
    <name type="scientific">Ricinus communis</name>
    <name type="common">Castor bean</name>
    <dbReference type="NCBI Taxonomy" id="3988"/>
    <lineage>
        <taxon>Eukaryota</taxon>
        <taxon>Viridiplantae</taxon>
        <taxon>Streptophyta</taxon>
        <taxon>Embryophyta</taxon>
        <taxon>Tracheophyta</taxon>
        <taxon>Spermatophyta</taxon>
        <taxon>Magnoliopsida</taxon>
        <taxon>eudicotyledons</taxon>
        <taxon>Gunneridae</taxon>
        <taxon>Pentapetalae</taxon>
        <taxon>rosids</taxon>
        <taxon>fabids</taxon>
        <taxon>Malpighiales</taxon>
        <taxon>Euphorbiaceae</taxon>
        <taxon>Acalyphoideae</taxon>
        <taxon>Acalypheae</taxon>
        <taxon>Ricinus</taxon>
    </lineage>
</organism>
<keyword evidence="2" id="KW-1185">Reference proteome</keyword>
<dbReference type="AlphaFoldDB" id="B9TQT1"/>
<evidence type="ECO:0000313" key="1">
    <source>
        <dbReference type="EMBL" id="EEF21783.1"/>
    </source>
</evidence>
<name>B9TQT1_RICCO</name>
<gene>
    <name evidence="1" type="ORF">RCOM_1968610</name>
</gene>
<sequence length="124" mass="14063">MQLQDLPGKTCVIGLSYFGLEGELLKHTQHCGTVTAVDPEQGISVQLRHSDPNVEQPVFVLPPHLSAWFKAAPGHYRHAESGMDMLNPDFLVTWNIYRTQSKRTEGQHEWWEWRPNTTAPQVGS</sequence>
<dbReference type="InParanoid" id="B9TQT1"/>
<dbReference type="EMBL" id="EQ999276">
    <property type="protein sequence ID" value="EEF21783.1"/>
    <property type="molecule type" value="Genomic_DNA"/>
</dbReference>
<dbReference type="Proteomes" id="UP000008311">
    <property type="component" value="Unassembled WGS sequence"/>
</dbReference>